<evidence type="ECO:0000259" key="12">
    <source>
        <dbReference type="Pfam" id="PF00082"/>
    </source>
</evidence>
<feature type="domain" description="Inhibitor I9" evidence="13">
    <location>
        <begin position="30"/>
        <end position="107"/>
    </location>
</feature>
<dbReference type="PROSITE" id="PS00138">
    <property type="entry name" value="SUBTILASE_SER"/>
    <property type="match status" value="1"/>
</dbReference>
<evidence type="ECO:0000256" key="2">
    <source>
        <dbReference type="ARBA" id="ARBA00011073"/>
    </source>
</evidence>
<evidence type="ECO:0000256" key="3">
    <source>
        <dbReference type="ARBA" id="ARBA00022670"/>
    </source>
</evidence>
<evidence type="ECO:0000313" key="15">
    <source>
        <dbReference type="EMBL" id="KAG6428705.1"/>
    </source>
</evidence>
<feature type="active site" description="Charge relay system" evidence="8 9">
    <location>
        <position position="199"/>
    </location>
</feature>
<feature type="domain" description="Subtilisin-like protease fibronectin type-III" evidence="14">
    <location>
        <begin position="633"/>
        <end position="741"/>
    </location>
</feature>
<keyword evidence="3 9" id="KW-0645">Protease</keyword>
<evidence type="ECO:0000256" key="10">
    <source>
        <dbReference type="RuleBase" id="RU003355"/>
    </source>
</evidence>
<dbReference type="PROSITE" id="PS51892">
    <property type="entry name" value="SUBTILASE"/>
    <property type="match status" value="1"/>
</dbReference>
<feature type="chain" id="PRO_5036474411" description="Cucumisin" evidence="11">
    <location>
        <begin position="25"/>
        <end position="923"/>
    </location>
</feature>
<accession>A0A8X8YET7</accession>
<dbReference type="PROSITE" id="PS00136">
    <property type="entry name" value="SUBTILASE_ASP"/>
    <property type="match status" value="1"/>
</dbReference>
<evidence type="ECO:0000256" key="9">
    <source>
        <dbReference type="PROSITE-ProRule" id="PRU01240"/>
    </source>
</evidence>
<keyword evidence="5 9" id="KW-0378">Hydrolase</keyword>
<dbReference type="InterPro" id="IPR045051">
    <property type="entry name" value="SBT"/>
</dbReference>
<dbReference type="EMBL" id="PNBA02000004">
    <property type="protein sequence ID" value="KAG6428705.1"/>
    <property type="molecule type" value="Genomic_DNA"/>
</dbReference>
<evidence type="ECO:0000313" key="16">
    <source>
        <dbReference type="Proteomes" id="UP000298416"/>
    </source>
</evidence>
<dbReference type="PRINTS" id="PR00723">
    <property type="entry name" value="SUBTILISIN"/>
</dbReference>
<dbReference type="CDD" id="cd04852">
    <property type="entry name" value="Peptidases_S8_3"/>
    <property type="match status" value="1"/>
</dbReference>
<dbReference type="AlphaFoldDB" id="A0A8X8YET7"/>
<reference evidence="15" key="2">
    <citation type="submission" date="2020-08" db="EMBL/GenBank/DDBJ databases">
        <title>Plant Genome Project.</title>
        <authorList>
            <person name="Zhang R.-G."/>
        </authorList>
    </citation>
    <scope>NUCLEOTIDE SEQUENCE</scope>
    <source>
        <strain evidence="15">Huo1</strain>
        <tissue evidence="15">Leaf</tissue>
    </source>
</reference>
<dbReference type="FunFam" id="3.30.70.80:FF:000002">
    <property type="entry name" value="Subtilisin-like protease SBT5.3"/>
    <property type="match status" value="1"/>
</dbReference>
<dbReference type="Gene3D" id="3.50.30.30">
    <property type="match status" value="1"/>
</dbReference>
<feature type="signal peptide" evidence="11">
    <location>
        <begin position="1"/>
        <end position="24"/>
    </location>
</feature>
<keyword evidence="6 9" id="KW-0720">Serine protease</keyword>
<feature type="domain" description="Peptidase S8/S53" evidence="12">
    <location>
        <begin position="128"/>
        <end position="578"/>
    </location>
</feature>
<dbReference type="InterPro" id="IPR037045">
    <property type="entry name" value="S8pro/Inhibitor_I9_sf"/>
</dbReference>
<feature type="active site" description="Charge relay system" evidence="8 9">
    <location>
        <position position="136"/>
    </location>
</feature>
<dbReference type="InterPro" id="IPR041469">
    <property type="entry name" value="Subtilisin-like_FN3"/>
</dbReference>
<dbReference type="FunFam" id="3.40.50.200:FF:000006">
    <property type="entry name" value="Subtilisin-like protease SBT1.5"/>
    <property type="match status" value="1"/>
</dbReference>
<organism evidence="15">
    <name type="scientific">Salvia splendens</name>
    <name type="common">Scarlet sage</name>
    <dbReference type="NCBI Taxonomy" id="180675"/>
    <lineage>
        <taxon>Eukaryota</taxon>
        <taxon>Viridiplantae</taxon>
        <taxon>Streptophyta</taxon>
        <taxon>Embryophyta</taxon>
        <taxon>Tracheophyta</taxon>
        <taxon>Spermatophyta</taxon>
        <taxon>Magnoliopsida</taxon>
        <taxon>eudicotyledons</taxon>
        <taxon>Gunneridae</taxon>
        <taxon>Pentapetalae</taxon>
        <taxon>asterids</taxon>
        <taxon>lamiids</taxon>
        <taxon>Lamiales</taxon>
        <taxon>Lamiaceae</taxon>
        <taxon>Nepetoideae</taxon>
        <taxon>Mentheae</taxon>
        <taxon>Salviinae</taxon>
        <taxon>Salvia</taxon>
        <taxon>Salvia subgen. Calosphace</taxon>
        <taxon>core Calosphace</taxon>
    </lineage>
</organism>
<dbReference type="InterPro" id="IPR034197">
    <property type="entry name" value="Peptidases_S8_3"/>
</dbReference>
<evidence type="ECO:0000259" key="14">
    <source>
        <dbReference type="Pfam" id="PF17766"/>
    </source>
</evidence>
<dbReference type="InterPro" id="IPR010259">
    <property type="entry name" value="S8pro/Inhibitor_I9"/>
</dbReference>
<dbReference type="InterPro" id="IPR015500">
    <property type="entry name" value="Peptidase_S8_subtilisin-rel"/>
</dbReference>
<evidence type="ECO:0000256" key="8">
    <source>
        <dbReference type="PIRSR" id="PIRSR615500-1"/>
    </source>
</evidence>
<dbReference type="Gene3D" id="3.30.70.80">
    <property type="entry name" value="Peptidase S8 propeptide/proteinase inhibitor I9"/>
    <property type="match status" value="1"/>
</dbReference>
<evidence type="ECO:0000256" key="6">
    <source>
        <dbReference type="ARBA" id="ARBA00022825"/>
    </source>
</evidence>
<dbReference type="Pfam" id="PF00082">
    <property type="entry name" value="Peptidase_S8"/>
    <property type="match status" value="1"/>
</dbReference>
<reference evidence="15" key="1">
    <citation type="submission" date="2018-01" db="EMBL/GenBank/DDBJ databases">
        <authorList>
            <person name="Mao J.F."/>
        </authorList>
    </citation>
    <scope>NUCLEOTIDE SEQUENCE</scope>
    <source>
        <strain evidence="15">Huo1</strain>
        <tissue evidence="15">Leaf</tissue>
    </source>
</reference>
<proteinExistence type="inferred from homology"/>
<dbReference type="GO" id="GO:0005576">
    <property type="term" value="C:extracellular region"/>
    <property type="evidence" value="ECO:0007669"/>
    <property type="project" value="UniProtKB-SubCell"/>
</dbReference>
<dbReference type="Gene3D" id="3.40.50.200">
    <property type="entry name" value="Peptidase S8/S53 domain"/>
    <property type="match status" value="1"/>
</dbReference>
<dbReference type="Pfam" id="PF17766">
    <property type="entry name" value="fn3_6"/>
    <property type="match status" value="2"/>
</dbReference>
<comment type="subcellular location">
    <subcellularLocation>
        <location evidence="1">Secreted</location>
    </subcellularLocation>
</comment>
<evidence type="ECO:0008006" key="17">
    <source>
        <dbReference type="Google" id="ProtNLM"/>
    </source>
</evidence>
<evidence type="ECO:0000256" key="4">
    <source>
        <dbReference type="ARBA" id="ARBA00022729"/>
    </source>
</evidence>
<dbReference type="Pfam" id="PF05922">
    <property type="entry name" value="Inhibitor_I9"/>
    <property type="match status" value="1"/>
</dbReference>
<keyword evidence="7" id="KW-0325">Glycoprotein</keyword>
<dbReference type="PANTHER" id="PTHR10795">
    <property type="entry name" value="PROPROTEIN CONVERTASE SUBTILISIN/KEXIN"/>
    <property type="match status" value="1"/>
</dbReference>
<evidence type="ECO:0000256" key="7">
    <source>
        <dbReference type="ARBA" id="ARBA00023180"/>
    </source>
</evidence>
<dbReference type="SUPFAM" id="SSF52743">
    <property type="entry name" value="Subtilisin-like"/>
    <property type="match status" value="1"/>
</dbReference>
<name>A0A8X8YET7_SALSN</name>
<dbReference type="Gene3D" id="2.60.40.2310">
    <property type="match status" value="2"/>
</dbReference>
<evidence type="ECO:0000259" key="13">
    <source>
        <dbReference type="Pfam" id="PF05922"/>
    </source>
</evidence>
<evidence type="ECO:0000256" key="5">
    <source>
        <dbReference type="ARBA" id="ARBA00022801"/>
    </source>
</evidence>
<keyword evidence="4 11" id="KW-0732">Signal</keyword>
<feature type="domain" description="Subtilisin-like protease fibronectin type-III" evidence="14">
    <location>
        <begin position="862"/>
        <end position="923"/>
    </location>
</feature>
<comment type="caution">
    <text evidence="15">The sequence shown here is derived from an EMBL/GenBank/DDBJ whole genome shotgun (WGS) entry which is preliminary data.</text>
</comment>
<feature type="active site" description="Charge relay system" evidence="8 9">
    <location>
        <position position="527"/>
    </location>
</feature>
<dbReference type="InterPro" id="IPR023827">
    <property type="entry name" value="Peptidase_S8_Asp-AS"/>
</dbReference>
<dbReference type="Proteomes" id="UP000298416">
    <property type="component" value="Unassembled WGS sequence"/>
</dbReference>
<dbReference type="InterPro" id="IPR000209">
    <property type="entry name" value="Peptidase_S8/S53_dom"/>
</dbReference>
<keyword evidence="16" id="KW-1185">Reference proteome</keyword>
<evidence type="ECO:0000256" key="1">
    <source>
        <dbReference type="ARBA" id="ARBA00004613"/>
    </source>
</evidence>
<dbReference type="CDD" id="cd02120">
    <property type="entry name" value="PA_subtilisin_like"/>
    <property type="match status" value="1"/>
</dbReference>
<protein>
    <recommendedName>
        <fullName evidence="17">Cucumisin</fullName>
    </recommendedName>
</protein>
<sequence length="923" mass="98139">MAKTGLFSLLYPLLLAALVLNCHCLERKLHVVYMGDKPQEGLSVASKHHGMLHRVLGSASAAKDSLVHSYGRSFNGFAAKLTAEEAARISEMEGVVSVNPSRKHKLHTTRSWDFLNLTTDKLGAAPESDVVIGLLDTGVWPEHPSFNDSGFTSPPTKWKGACTGANFTCNNKIIGARFYHSGDDYYEGEVPSPRDTEGHGTHTASTAAGVEVDASYFGVAAGKARGGVPNSRIAVYKVCWMDGCGDADILKAFDDAIADGVDVISVSLGAGWPLDYFDDCIAIGSFHAMKNGILTSNSAGNSGPFPVSVSNYSPWSLTVAASTIDRKLVARVQLGNGQIFTGININTFELNGTTYPLIWGGDAANYTVGANPEIAGWCLTGAMNADIVSGKIVYCDTIWDGSGVLLANGVGNIMSDVNVENLDVAFSWPLPTALVCPSEGKSVLEYIRSTEKPIATIFFTDAWKDAMAPDVVSFSSRGPSPISPDILKPDITAPGVDILAGWSPLSPSSIYYGDTRSTLFNIISGTSMSCPHASGSAAYVKAAHPKWSPAAIKSALMTTAYVMDPSKSEDLEFAYGSGQINPAAAVDPGLVFDASEADYVNFLCKQGYNSSTLRLVTGDNSTCDGIIPGRAWDLNYPSFSLYVEDNQPIAATFTRKVTNVGAANSTYAAIYDIGALFGTPTQHLFNITIEPSVLKFSAVGETQTFTVNVTGPAISQQPITSTAIFWVEENGTHRVRTPLAVYNYIPGAPYNLEDDSVSASPRRSSVYQKGNKKGAVQSHVSSSQAVSTFYVMDPTKSEDLEFAYGSGQINPAAAVDLGLVFDASEADYVNFLCKQGYNSSTLRLVTGDNSTCNGISPGRAWDLNYPSFSLYVEDGQQIDATFTRKVTNVGAANSTYVAFTNPGGLFGAPGPSLFNVTVEPTTL</sequence>
<comment type="similarity">
    <text evidence="2 9 10">Belongs to the peptidase S8 family.</text>
</comment>
<dbReference type="InterPro" id="IPR023828">
    <property type="entry name" value="Peptidase_S8_Ser-AS"/>
</dbReference>
<dbReference type="InterPro" id="IPR036852">
    <property type="entry name" value="Peptidase_S8/S53_dom_sf"/>
</dbReference>
<dbReference type="GO" id="GO:0004252">
    <property type="term" value="F:serine-type endopeptidase activity"/>
    <property type="evidence" value="ECO:0007669"/>
    <property type="project" value="UniProtKB-UniRule"/>
</dbReference>
<evidence type="ECO:0000256" key="11">
    <source>
        <dbReference type="SAM" id="SignalP"/>
    </source>
</evidence>
<gene>
    <name evidence="15" type="ORF">SASPL_112961</name>
</gene>
<dbReference type="GO" id="GO:0006508">
    <property type="term" value="P:proteolysis"/>
    <property type="evidence" value="ECO:0007669"/>
    <property type="project" value="UniProtKB-KW"/>
</dbReference>